<sequence length="128" mass="14286">MQPFKVGPDYIDPTHLEKAAARRPYNLDGFFLDETGLLALFRHGARGADFALIEGVMGLFDGKDPGERWAPPPRWLGSLRPPWPWWWTPRGWRAPSPPSPWASGTSTPGCGWWGSSPTGWARSGTRRS</sequence>
<name>A0A7R7TGE3_THETH</name>
<protein>
    <submittedName>
        <fullName evidence="2">Uncharacterized protein</fullName>
    </submittedName>
</protein>
<dbReference type="PANTHER" id="PTHR43873">
    <property type="entry name" value="COBYRINATE A,C-DIAMIDE SYNTHASE"/>
    <property type="match status" value="1"/>
</dbReference>
<dbReference type="AlphaFoldDB" id="A0A7R7TGE3"/>
<evidence type="ECO:0000313" key="2">
    <source>
        <dbReference type="EMBL" id="BCP67455.1"/>
    </source>
</evidence>
<dbReference type="EMBL" id="AP024271">
    <property type="protein sequence ID" value="BCP67455.1"/>
    <property type="molecule type" value="Genomic_DNA"/>
</dbReference>
<dbReference type="GO" id="GO:0042242">
    <property type="term" value="F:cobyrinic acid a,c-diamide synthase activity"/>
    <property type="evidence" value="ECO:0007669"/>
    <property type="project" value="InterPro"/>
</dbReference>
<reference evidence="3" key="1">
    <citation type="submission" date="2021-01" db="EMBL/GenBank/DDBJ databases">
        <title>Complete Genome Sequence of Thermus thermophilus Strain HB5018, Isolated from Mine Onsen Hot Spring.</title>
        <authorList>
            <person name="Miyazaki K."/>
            <person name="Moriya T."/>
            <person name="Nemoto N."/>
            <person name="Oshima T."/>
            <person name="Yura K."/>
            <person name="Bessho Y."/>
        </authorList>
    </citation>
    <scope>NUCLEOTIDE SEQUENCE [LARGE SCALE GENOMIC DNA]</scope>
    <source>
        <strain evidence="3">HB5018</strain>
        <plasmid evidence="3">pHB5018b</plasmid>
    </source>
</reference>
<evidence type="ECO:0000313" key="3">
    <source>
        <dbReference type="Proteomes" id="UP000596099"/>
    </source>
</evidence>
<proteinExistence type="predicted"/>
<dbReference type="PANTHER" id="PTHR43873:SF1">
    <property type="entry name" value="COBYRINATE A,C-DIAMIDE SYNTHASE"/>
    <property type="match status" value="1"/>
</dbReference>
<gene>
    <name evidence="2" type="ORF">TthHB5018_b23890</name>
</gene>
<dbReference type="InterPro" id="IPR027417">
    <property type="entry name" value="P-loop_NTPase"/>
</dbReference>
<geneLocation type="plasmid" evidence="2 3">
    <name>pHB5018b</name>
</geneLocation>
<organism evidence="2 3">
    <name type="scientific">Thermus thermophilus</name>
    <dbReference type="NCBI Taxonomy" id="274"/>
    <lineage>
        <taxon>Bacteria</taxon>
        <taxon>Thermotogati</taxon>
        <taxon>Deinococcota</taxon>
        <taxon>Deinococci</taxon>
        <taxon>Thermales</taxon>
        <taxon>Thermaceae</taxon>
        <taxon>Thermus</taxon>
    </lineage>
</organism>
<evidence type="ECO:0000256" key="1">
    <source>
        <dbReference type="SAM" id="MobiDB-lite"/>
    </source>
</evidence>
<feature type="region of interest" description="Disordered" evidence="1">
    <location>
        <begin position="96"/>
        <end position="128"/>
    </location>
</feature>
<dbReference type="SUPFAM" id="SSF52540">
    <property type="entry name" value="P-loop containing nucleoside triphosphate hydrolases"/>
    <property type="match status" value="1"/>
</dbReference>
<accession>A0A7R7TGE3</accession>
<keyword evidence="2" id="KW-0614">Plasmid</keyword>
<dbReference type="Proteomes" id="UP000596099">
    <property type="component" value="Plasmid pHB5018b"/>
</dbReference>
<dbReference type="InterPro" id="IPR004484">
    <property type="entry name" value="CbiA/CobB_synth"/>
</dbReference>